<keyword evidence="3" id="KW-1185">Reference proteome</keyword>
<evidence type="ECO:0008006" key="4">
    <source>
        <dbReference type="Google" id="ProtNLM"/>
    </source>
</evidence>
<name>A0A7W8M7B4_9BURK</name>
<comment type="caution">
    <text evidence="2">The sequence shown here is derived from an EMBL/GenBank/DDBJ whole genome shotgun (WGS) entry which is preliminary data.</text>
</comment>
<evidence type="ECO:0000313" key="3">
    <source>
        <dbReference type="Proteomes" id="UP000532440"/>
    </source>
</evidence>
<dbReference type="InterPro" id="IPR027266">
    <property type="entry name" value="TrmE/GcvT-like"/>
</dbReference>
<dbReference type="Gene3D" id="3.30.1360.120">
    <property type="entry name" value="Probable tRNA modification gtpase trme, domain 1"/>
    <property type="match status" value="1"/>
</dbReference>
<accession>A0A7W8M7B4</accession>
<dbReference type="EMBL" id="JACHGB010000001">
    <property type="protein sequence ID" value="MBB5270402.1"/>
    <property type="molecule type" value="Genomic_DNA"/>
</dbReference>
<keyword evidence="1" id="KW-0809">Transit peptide</keyword>
<sequence length="375" mass="38433">MSMPLPAPAASDTPDAWHALATPLSLRLAEDDYGVQAGAAQVGSGRMADGFLAPLPDLGLLNVSGADALRFLHGQLTNDVEGLAQGQARWFGYCTAKGRLLSVFLGWREDEAVALSVARPMAAALARRLSMYVLRAKARVADVSGERVLFGLGGRGAPAALERLGLAAPVPMEVVRAGAATVIALPPVQLAGGDCPRWLLALPAHEAAAAWQRLMAEDLGLAAVSSEAWRWTEILAGVPRLVAATAEQFVPQMLNLDLSGGVSFTKGCYPGQEIVARTHYLGKQRRRMHLGRVLGEAPAPGSDVLDAAGQPVGRVVVAAAAPDGGAALLYEAQLAAVAGGPLSVLGASGASGATGATAPTAATIEPGELPYALPS</sequence>
<protein>
    <recommendedName>
        <fullName evidence="4">Folate-binding protein YgfZ</fullName>
    </recommendedName>
</protein>
<dbReference type="NCBIfam" id="TIGR03317">
    <property type="entry name" value="ygfZ_signature"/>
    <property type="match status" value="1"/>
</dbReference>
<organism evidence="2 3">
    <name type="scientific">Quisquiliibacterium transsilvanicum</name>
    <dbReference type="NCBI Taxonomy" id="1549638"/>
    <lineage>
        <taxon>Bacteria</taxon>
        <taxon>Pseudomonadati</taxon>
        <taxon>Pseudomonadota</taxon>
        <taxon>Betaproteobacteria</taxon>
        <taxon>Burkholderiales</taxon>
        <taxon>Burkholderiaceae</taxon>
        <taxon>Quisquiliibacterium</taxon>
    </lineage>
</organism>
<dbReference type="GO" id="GO:0016226">
    <property type="term" value="P:iron-sulfur cluster assembly"/>
    <property type="evidence" value="ECO:0007669"/>
    <property type="project" value="TreeGrafter"/>
</dbReference>
<dbReference type="InterPro" id="IPR045179">
    <property type="entry name" value="YgfZ/GcvT"/>
</dbReference>
<proteinExistence type="predicted"/>
<gene>
    <name evidence="2" type="ORF">HNQ70_000386</name>
</gene>
<evidence type="ECO:0000313" key="2">
    <source>
        <dbReference type="EMBL" id="MBB5270402.1"/>
    </source>
</evidence>
<dbReference type="PANTHER" id="PTHR22602:SF0">
    <property type="entry name" value="TRANSFERASE CAF17, MITOCHONDRIAL-RELATED"/>
    <property type="match status" value="1"/>
</dbReference>
<dbReference type="AlphaFoldDB" id="A0A7W8M7B4"/>
<dbReference type="Proteomes" id="UP000532440">
    <property type="component" value="Unassembled WGS sequence"/>
</dbReference>
<dbReference type="SUPFAM" id="SSF103025">
    <property type="entry name" value="Folate-binding domain"/>
    <property type="match status" value="1"/>
</dbReference>
<evidence type="ECO:0000256" key="1">
    <source>
        <dbReference type="ARBA" id="ARBA00022946"/>
    </source>
</evidence>
<reference evidence="2 3" key="1">
    <citation type="submission" date="2020-08" db="EMBL/GenBank/DDBJ databases">
        <title>Genomic Encyclopedia of Type Strains, Phase IV (KMG-IV): sequencing the most valuable type-strain genomes for metagenomic binning, comparative biology and taxonomic classification.</title>
        <authorList>
            <person name="Goeker M."/>
        </authorList>
    </citation>
    <scope>NUCLEOTIDE SEQUENCE [LARGE SCALE GENOMIC DNA]</scope>
    <source>
        <strain evidence="2 3">DSM 29781</strain>
    </source>
</reference>
<dbReference type="PANTHER" id="PTHR22602">
    <property type="entry name" value="TRANSFERASE CAF17, MITOCHONDRIAL-RELATED"/>
    <property type="match status" value="1"/>
</dbReference>
<dbReference type="RefSeq" id="WP_183963743.1">
    <property type="nucleotide sequence ID" value="NZ_BAABEW010000004.1"/>
</dbReference>
<dbReference type="InterPro" id="IPR017703">
    <property type="entry name" value="YgfZ/GCV_T_CS"/>
</dbReference>